<proteinExistence type="predicted"/>
<protein>
    <submittedName>
        <fullName evidence="1">Heterokaryon incompatibility protein HET-C</fullName>
    </submittedName>
</protein>
<keyword evidence="2" id="KW-1185">Reference proteome</keyword>
<evidence type="ECO:0000313" key="1">
    <source>
        <dbReference type="EMBL" id="KAI9463015.1"/>
    </source>
</evidence>
<gene>
    <name evidence="1" type="ORF">F5148DRAFT_1313555</name>
</gene>
<organism evidence="1 2">
    <name type="scientific">Russula earlei</name>
    <dbReference type="NCBI Taxonomy" id="71964"/>
    <lineage>
        <taxon>Eukaryota</taxon>
        <taxon>Fungi</taxon>
        <taxon>Dikarya</taxon>
        <taxon>Basidiomycota</taxon>
        <taxon>Agaricomycotina</taxon>
        <taxon>Agaricomycetes</taxon>
        <taxon>Russulales</taxon>
        <taxon>Russulaceae</taxon>
        <taxon>Russula</taxon>
    </lineage>
</organism>
<name>A0ACC0U684_9AGAM</name>
<sequence length="817" mass="88152">MSSSKSVFLILFSILVVCLPGSGVHAFGAGNIPSFAYLEGRAFRHGDIEDTLSELAKKTGGFALGALIGKGGSKFGGLDIKRVYFGNWLRDYSQAVDIASLKKVPLQTIINLCMALGFFAHGYATEEFEVTVERLGVYLPVEHIDNPKGYGNGEDARHYDRRLRGPVDPRELEVDPRTGMKNYIANESGSWDTSKAFIRRTVERCIHIGRQHRAQGRKQDEYEAYRLLGQALHTLEDFTAHSNFCELALVSMGHSDVFVHVGEHVRIQAPDGRYVAPLVTGTFGSSDFLFSLLGEASDHISEASVSDLNKAMDSALSRSASVGRSPADTLRDLLFRLPGGAGSEMARDMKGIERIRDASVHGGKPPGEMSPQELHTVLWQVLCFRDSVVKVIENTIEKIPGLGPLIEKIKDSISVFVLTTLEPFLKPILSSANTQLMSASSEVINNRDQWEVFDNPGASDPTHSFLSKDHFDLILNEPAGYIAKIVVKHTVALVIKALDDNSVDVRSTTDEILQCLFHPDFQIHNSQIQREMLDGIRLWLQSQGPRQSAILARLSKQSVRDHRNVRLEDETGSSAAQGPFETTSIGSQTQGNVSGYMQRNPGIAQAQGSYNMFGGGLGGQRESGAPETTGLVAISSILGGGQASNLYGNSPGPFSSRPNISYPGGPPSGAPPAHPQYQSYSGSYNEPPYGYQPPFQTGFSAAPEQSSYLFPGSVLAGPGLPYPGGPPPSPPRSSYLGSSYPGQSSYSGQQGTVFLRMPSPGDSSPGYESPPVPPSNQSGTAHGFSSQGGPHFPDPDSLNQSAYGSASHAHGTYRPEY</sequence>
<reference evidence="1" key="1">
    <citation type="submission" date="2021-03" db="EMBL/GenBank/DDBJ databases">
        <title>Evolutionary priming and transition to the ectomycorrhizal habit in an iconic lineage of mushroom-forming fungi: is preadaptation a requirement?</title>
        <authorList>
            <consortium name="DOE Joint Genome Institute"/>
            <person name="Looney B.P."/>
            <person name="Miyauchi S."/>
            <person name="Morin E."/>
            <person name="Drula E."/>
            <person name="Courty P.E."/>
            <person name="Chicoki N."/>
            <person name="Fauchery L."/>
            <person name="Kohler A."/>
            <person name="Kuo A."/>
            <person name="LaButti K."/>
            <person name="Pangilinan J."/>
            <person name="Lipzen A."/>
            <person name="Riley R."/>
            <person name="Andreopoulos W."/>
            <person name="He G."/>
            <person name="Johnson J."/>
            <person name="Barry K.W."/>
            <person name="Grigoriev I.V."/>
            <person name="Nagy L."/>
            <person name="Hibbett D."/>
            <person name="Henrissat B."/>
            <person name="Matheny P.B."/>
            <person name="Labbe J."/>
            <person name="Martin A.F."/>
        </authorList>
    </citation>
    <scope>NUCLEOTIDE SEQUENCE</scope>
    <source>
        <strain evidence="1">BPL698</strain>
    </source>
</reference>
<accession>A0ACC0U684</accession>
<comment type="caution">
    <text evidence="1">The sequence shown here is derived from an EMBL/GenBank/DDBJ whole genome shotgun (WGS) entry which is preliminary data.</text>
</comment>
<evidence type="ECO:0000313" key="2">
    <source>
        <dbReference type="Proteomes" id="UP001207468"/>
    </source>
</evidence>
<dbReference type="EMBL" id="JAGFNK010000162">
    <property type="protein sequence ID" value="KAI9463015.1"/>
    <property type="molecule type" value="Genomic_DNA"/>
</dbReference>
<dbReference type="Proteomes" id="UP001207468">
    <property type="component" value="Unassembled WGS sequence"/>
</dbReference>